<evidence type="ECO:0000313" key="1">
    <source>
        <dbReference type="EMBL" id="MFH4983587.1"/>
    </source>
</evidence>
<gene>
    <name evidence="1" type="ORF">AB6A40_010296</name>
</gene>
<organism evidence="1 2">
    <name type="scientific">Gnathostoma spinigerum</name>
    <dbReference type="NCBI Taxonomy" id="75299"/>
    <lineage>
        <taxon>Eukaryota</taxon>
        <taxon>Metazoa</taxon>
        <taxon>Ecdysozoa</taxon>
        <taxon>Nematoda</taxon>
        <taxon>Chromadorea</taxon>
        <taxon>Rhabditida</taxon>
        <taxon>Spirurina</taxon>
        <taxon>Gnathostomatomorpha</taxon>
        <taxon>Gnathostomatoidea</taxon>
        <taxon>Gnathostomatidae</taxon>
        <taxon>Gnathostoma</taxon>
    </lineage>
</organism>
<reference evidence="1 2" key="1">
    <citation type="submission" date="2024-08" db="EMBL/GenBank/DDBJ databases">
        <title>Gnathostoma spinigerum genome.</title>
        <authorList>
            <person name="Gonzalez-Bertolin B."/>
            <person name="Monzon S."/>
            <person name="Zaballos A."/>
            <person name="Jimenez P."/>
            <person name="Dekumyoy P."/>
            <person name="Varona S."/>
            <person name="Cuesta I."/>
            <person name="Sumanam S."/>
            <person name="Adisakwattana P."/>
            <person name="Gasser R.B."/>
            <person name="Hernandez-Gonzalez A."/>
            <person name="Young N.D."/>
            <person name="Perteguer M.J."/>
        </authorList>
    </citation>
    <scope>NUCLEOTIDE SEQUENCE [LARGE SCALE GENOMIC DNA]</scope>
    <source>
        <strain evidence="1">AL3</strain>
        <tissue evidence="1">Liver</tissue>
    </source>
</reference>
<proteinExistence type="predicted"/>
<sequence length="108" mass="12383">FFSHCPPQYNDILIDIDSLCFESEPPYGEFADKLRMAELGEVIPLDFVFDWEKSEQPPLPISPTQMCFSTKKTDNLEALPEAIAINVSNLQRSEIMSNRDMNKKTLKI</sequence>
<dbReference type="Proteomes" id="UP001608902">
    <property type="component" value="Unassembled WGS sequence"/>
</dbReference>
<name>A0ABD6F2G3_9BILA</name>
<feature type="non-terminal residue" evidence="1">
    <location>
        <position position="1"/>
    </location>
</feature>
<accession>A0ABD6F2G3</accession>
<dbReference type="AlphaFoldDB" id="A0ABD6F2G3"/>
<protein>
    <submittedName>
        <fullName evidence="1">Uncharacterized protein</fullName>
    </submittedName>
</protein>
<keyword evidence="2" id="KW-1185">Reference proteome</keyword>
<evidence type="ECO:0000313" key="2">
    <source>
        <dbReference type="Proteomes" id="UP001608902"/>
    </source>
</evidence>
<dbReference type="EMBL" id="JBGFUD010012932">
    <property type="protein sequence ID" value="MFH4983587.1"/>
    <property type="molecule type" value="Genomic_DNA"/>
</dbReference>
<comment type="caution">
    <text evidence="1">The sequence shown here is derived from an EMBL/GenBank/DDBJ whole genome shotgun (WGS) entry which is preliminary data.</text>
</comment>